<dbReference type="KEGG" id="cthd:CDO33_07920"/>
<organism evidence="1 2">
    <name type="scientific">Clostridium thermosuccinogenes</name>
    <dbReference type="NCBI Taxonomy" id="84032"/>
    <lineage>
        <taxon>Bacteria</taxon>
        <taxon>Bacillati</taxon>
        <taxon>Bacillota</taxon>
        <taxon>Clostridia</taxon>
        <taxon>Eubacteriales</taxon>
        <taxon>Clostridiaceae</taxon>
        <taxon>Clostridium</taxon>
    </lineage>
</organism>
<proteinExistence type="predicted"/>
<dbReference type="Pfam" id="PF20310">
    <property type="entry name" value="HTH_Tnp_2"/>
    <property type="match status" value="1"/>
</dbReference>
<keyword evidence="2" id="KW-1185">Reference proteome</keyword>
<dbReference type="InterPro" id="IPR046929">
    <property type="entry name" value="HTH_Tnp"/>
</dbReference>
<sequence>MANKKFTPEEMSELRKSKYVLDVSPSTVHFSAEFKKEFWNALMQGKLPKDIVKSLGINPEILGEIRIGGLKTMIRNEVKKGNGFRDLNTYMQAGNGYMSAENRIKYLEMQLAYKEQEIEFLKKIVSLDPEAREL</sequence>
<dbReference type="Proteomes" id="UP000236151">
    <property type="component" value="Unassembled WGS sequence"/>
</dbReference>
<evidence type="ECO:0000313" key="2">
    <source>
        <dbReference type="Proteomes" id="UP000236151"/>
    </source>
</evidence>
<evidence type="ECO:0000313" key="1">
    <source>
        <dbReference type="EMBL" id="PNT91833.1"/>
    </source>
</evidence>
<name>A0A2K2EZ72_9CLOT</name>
<gene>
    <name evidence="1" type="ORF">CDQ84_19135</name>
</gene>
<comment type="caution">
    <text evidence="1">The sequence shown here is derived from an EMBL/GenBank/DDBJ whole genome shotgun (WGS) entry which is preliminary data.</text>
</comment>
<dbReference type="AlphaFoldDB" id="A0A2K2EZ72"/>
<accession>A0A2K2EZ72</accession>
<reference evidence="1 2" key="1">
    <citation type="submission" date="2017-06" db="EMBL/GenBank/DDBJ databases">
        <title>Investigating the central metabolism of Clostridium thermosuccinogenes.</title>
        <authorList>
            <person name="Koendjbiharie J.G."/>
            <person name="van Kranenburg R."/>
        </authorList>
    </citation>
    <scope>NUCLEOTIDE SEQUENCE [LARGE SCALE GENOMIC DNA]</scope>
    <source>
        <strain evidence="1 2">DSM 5806</strain>
    </source>
</reference>
<dbReference type="OrthoDB" id="1652943at2"/>
<protein>
    <submittedName>
        <fullName evidence="1">Uncharacterized protein</fullName>
    </submittedName>
</protein>
<dbReference type="EMBL" id="NIOJ01000131">
    <property type="protein sequence ID" value="PNT91833.1"/>
    <property type="molecule type" value="Genomic_DNA"/>
</dbReference>
<dbReference type="RefSeq" id="WP_103083320.1">
    <property type="nucleotide sequence ID" value="NZ_CP021850.1"/>
</dbReference>